<dbReference type="AlphaFoldDB" id="A0A4Q7NWY5"/>
<dbReference type="EMBL" id="SGXD01000001">
    <property type="protein sequence ID" value="RZS91520.1"/>
    <property type="molecule type" value="Genomic_DNA"/>
</dbReference>
<comment type="caution">
    <text evidence="2">The sequence shown here is derived from an EMBL/GenBank/DDBJ whole genome shotgun (WGS) entry which is preliminary data.</text>
</comment>
<accession>A0A4Q7NWY5</accession>
<evidence type="ECO:0000256" key="1">
    <source>
        <dbReference type="SAM" id="SignalP"/>
    </source>
</evidence>
<evidence type="ECO:0000313" key="3">
    <source>
        <dbReference type="Proteomes" id="UP000293638"/>
    </source>
</evidence>
<evidence type="ECO:0000313" key="2">
    <source>
        <dbReference type="EMBL" id="RZS91520.1"/>
    </source>
</evidence>
<feature type="signal peptide" evidence="1">
    <location>
        <begin position="1"/>
        <end position="29"/>
    </location>
</feature>
<gene>
    <name evidence="2" type="ORF">EV189_0762</name>
</gene>
<protein>
    <recommendedName>
        <fullName evidence="4">WD40 repeat protein</fullName>
    </recommendedName>
</protein>
<keyword evidence="3" id="KW-1185">Reference proteome</keyword>
<evidence type="ECO:0008006" key="4">
    <source>
        <dbReference type="Google" id="ProtNLM"/>
    </source>
</evidence>
<reference evidence="2 3" key="1">
    <citation type="submission" date="2019-02" db="EMBL/GenBank/DDBJ databases">
        <title>Genomic Encyclopedia of Type Strains, Phase IV (KMG-IV): sequencing the most valuable type-strain genomes for metagenomic binning, comparative biology and taxonomic classification.</title>
        <authorList>
            <person name="Goeker M."/>
        </authorList>
    </citation>
    <scope>NUCLEOTIDE SEQUENCE [LARGE SCALE GENOMIC DNA]</scope>
    <source>
        <strain evidence="2 3">DSM 45622</strain>
    </source>
</reference>
<name>A0A4Q7NWY5_9ACTN</name>
<dbReference type="SUPFAM" id="SSF82171">
    <property type="entry name" value="DPP6 N-terminal domain-like"/>
    <property type="match status" value="1"/>
</dbReference>
<dbReference type="Proteomes" id="UP000293638">
    <property type="component" value="Unassembled WGS sequence"/>
</dbReference>
<dbReference type="InterPro" id="IPR015943">
    <property type="entry name" value="WD40/YVTN_repeat-like_dom_sf"/>
</dbReference>
<proteinExistence type="predicted"/>
<organism evidence="2 3">
    <name type="scientific">Motilibacter rhizosphaerae</name>
    <dbReference type="NCBI Taxonomy" id="598652"/>
    <lineage>
        <taxon>Bacteria</taxon>
        <taxon>Bacillati</taxon>
        <taxon>Actinomycetota</taxon>
        <taxon>Actinomycetes</taxon>
        <taxon>Motilibacterales</taxon>
        <taxon>Motilibacteraceae</taxon>
        <taxon>Motilibacter</taxon>
    </lineage>
</organism>
<keyword evidence="1" id="KW-0732">Signal</keyword>
<dbReference type="Gene3D" id="2.130.10.10">
    <property type="entry name" value="YVTN repeat-like/Quinoprotein amine dehydrogenase"/>
    <property type="match status" value="1"/>
</dbReference>
<dbReference type="RefSeq" id="WP_130491580.1">
    <property type="nucleotide sequence ID" value="NZ_SGXD01000001.1"/>
</dbReference>
<feature type="chain" id="PRO_5020491636" description="WD40 repeat protein" evidence="1">
    <location>
        <begin position="30"/>
        <end position="475"/>
    </location>
</feature>
<sequence length="475" mass="47893">MRRRTAGVSLTALAALAATLPASLPAARAADAPQLTVVGTQHPEGGGDGASLVSTSLPGGSPVRVADTVSSSLRATASHDGSTLLLADDGIDVVVSTATGATRRLDLPAASALALTPDGSRAWLSPEVDLEEKPHLLVDVDLATGTTTPAVFGSAGASSVAVSPDGTRVAWAAGGGVGIADPATGLSRDVPTTRAVQRVDFRAPATLVLTTCEDEGCRRTAVRDEAGNDLAPSASSVRAFGDTAAGVWLAVGDLPHATVELLPADGSAVIPVAAELPDGVAPLVALPAALPPVARAPLPVDVRPAYGVPWAPSPPLGTLAVDLSVRLEGPGSTTVGLQHQVGGEWRTVATAPVLGGVVHALVPGSRHTRIRVVNADGAPLAITTTRARAVLTLTAVRRGDRMVFRGTVAPARTGTVTLYRRAFRGGYADVAVLPVRHGRFSASLPVRPGASAWLVTGGVDRSHDAGTSAAVRIPS</sequence>